<dbReference type="EMBL" id="MU863636">
    <property type="protein sequence ID" value="KAK4101176.1"/>
    <property type="molecule type" value="Genomic_DNA"/>
</dbReference>
<proteinExistence type="predicted"/>
<gene>
    <name evidence="1" type="ORF">N658DRAFT_67180</name>
</gene>
<accession>A0AAN6Q562</accession>
<comment type="caution">
    <text evidence="1">The sequence shown here is derived from an EMBL/GenBank/DDBJ whole genome shotgun (WGS) entry which is preliminary data.</text>
</comment>
<evidence type="ECO:0000313" key="1">
    <source>
        <dbReference type="EMBL" id="KAK4101176.1"/>
    </source>
</evidence>
<dbReference type="AlphaFoldDB" id="A0AAN6Q562"/>
<keyword evidence="2" id="KW-1185">Reference proteome</keyword>
<sequence>MSGTCKTAEDALHSNYGLALQNPLYYSQVTASDLDFLVSELTRSQLPRNRRRSIWGDFRVYLT</sequence>
<reference evidence="1" key="1">
    <citation type="journal article" date="2023" name="Mol. Phylogenet. Evol.">
        <title>Genome-scale phylogeny and comparative genomics of the fungal order Sordariales.</title>
        <authorList>
            <person name="Hensen N."/>
            <person name="Bonometti L."/>
            <person name="Westerberg I."/>
            <person name="Brannstrom I.O."/>
            <person name="Guillou S."/>
            <person name="Cros-Aarteil S."/>
            <person name="Calhoun S."/>
            <person name="Haridas S."/>
            <person name="Kuo A."/>
            <person name="Mondo S."/>
            <person name="Pangilinan J."/>
            <person name="Riley R."/>
            <person name="LaButti K."/>
            <person name="Andreopoulos B."/>
            <person name="Lipzen A."/>
            <person name="Chen C."/>
            <person name="Yan M."/>
            <person name="Daum C."/>
            <person name="Ng V."/>
            <person name="Clum A."/>
            <person name="Steindorff A."/>
            <person name="Ohm R.A."/>
            <person name="Martin F."/>
            <person name="Silar P."/>
            <person name="Natvig D.O."/>
            <person name="Lalanne C."/>
            <person name="Gautier V."/>
            <person name="Ament-Velasquez S.L."/>
            <person name="Kruys A."/>
            <person name="Hutchinson M.I."/>
            <person name="Powell A.J."/>
            <person name="Barry K."/>
            <person name="Miller A.N."/>
            <person name="Grigoriev I.V."/>
            <person name="Debuchy R."/>
            <person name="Gladieux P."/>
            <person name="Hiltunen Thoren M."/>
            <person name="Johannesson H."/>
        </authorList>
    </citation>
    <scope>NUCLEOTIDE SEQUENCE</scope>
    <source>
        <strain evidence="1">CBS 757.83</strain>
    </source>
</reference>
<organism evidence="1 2">
    <name type="scientific">Parathielavia hyrcaniae</name>
    <dbReference type="NCBI Taxonomy" id="113614"/>
    <lineage>
        <taxon>Eukaryota</taxon>
        <taxon>Fungi</taxon>
        <taxon>Dikarya</taxon>
        <taxon>Ascomycota</taxon>
        <taxon>Pezizomycotina</taxon>
        <taxon>Sordariomycetes</taxon>
        <taxon>Sordariomycetidae</taxon>
        <taxon>Sordariales</taxon>
        <taxon>Chaetomiaceae</taxon>
        <taxon>Parathielavia</taxon>
    </lineage>
</organism>
<name>A0AAN6Q562_9PEZI</name>
<evidence type="ECO:0000313" key="2">
    <source>
        <dbReference type="Proteomes" id="UP001305647"/>
    </source>
</evidence>
<reference evidence="1" key="2">
    <citation type="submission" date="2023-05" db="EMBL/GenBank/DDBJ databases">
        <authorList>
            <consortium name="Lawrence Berkeley National Laboratory"/>
            <person name="Steindorff A."/>
            <person name="Hensen N."/>
            <person name="Bonometti L."/>
            <person name="Westerberg I."/>
            <person name="Brannstrom I.O."/>
            <person name="Guillou S."/>
            <person name="Cros-Aarteil S."/>
            <person name="Calhoun S."/>
            <person name="Haridas S."/>
            <person name="Kuo A."/>
            <person name="Mondo S."/>
            <person name="Pangilinan J."/>
            <person name="Riley R."/>
            <person name="Labutti K."/>
            <person name="Andreopoulos B."/>
            <person name="Lipzen A."/>
            <person name="Chen C."/>
            <person name="Yanf M."/>
            <person name="Daum C."/>
            <person name="Ng V."/>
            <person name="Clum A."/>
            <person name="Ohm R."/>
            <person name="Martin F."/>
            <person name="Silar P."/>
            <person name="Natvig D."/>
            <person name="Lalanne C."/>
            <person name="Gautier V."/>
            <person name="Ament-Velasquez S.L."/>
            <person name="Kruys A."/>
            <person name="Hutchinson M.I."/>
            <person name="Powell A.J."/>
            <person name="Barry K."/>
            <person name="Miller A.N."/>
            <person name="Grigoriev I.V."/>
            <person name="Debuchy R."/>
            <person name="Gladieux P."/>
            <person name="Thoren M.H."/>
            <person name="Johannesson H."/>
        </authorList>
    </citation>
    <scope>NUCLEOTIDE SEQUENCE</scope>
    <source>
        <strain evidence="1">CBS 757.83</strain>
    </source>
</reference>
<protein>
    <submittedName>
        <fullName evidence="1">Uncharacterized protein</fullName>
    </submittedName>
</protein>
<dbReference type="Proteomes" id="UP001305647">
    <property type="component" value="Unassembled WGS sequence"/>
</dbReference>